<reference evidence="4" key="1">
    <citation type="journal article" date="2019" name="Int. J. Syst. Evol. Microbiol.">
        <title>The Global Catalogue of Microorganisms (GCM) 10K type strain sequencing project: providing services to taxonomists for standard genome sequencing and annotation.</title>
        <authorList>
            <consortium name="The Broad Institute Genomics Platform"/>
            <consortium name="The Broad Institute Genome Sequencing Center for Infectious Disease"/>
            <person name="Wu L."/>
            <person name="Ma J."/>
        </authorList>
    </citation>
    <scope>NUCLEOTIDE SEQUENCE [LARGE SCALE GENOMIC DNA]</scope>
    <source>
        <strain evidence="4">KCTC 32998</strain>
    </source>
</reference>
<feature type="transmembrane region" description="Helical" evidence="1">
    <location>
        <begin position="12"/>
        <end position="30"/>
    </location>
</feature>
<accession>A0ABQ3E0F2</accession>
<keyword evidence="1" id="KW-0812">Transmembrane</keyword>
<comment type="caution">
    <text evidence="3">The sequence shown here is derived from an EMBL/GenBank/DDBJ whole genome shotgun (WGS) entry which is preliminary data.</text>
</comment>
<keyword evidence="1" id="KW-0472">Membrane</keyword>
<name>A0ABQ3E0F2_9GAMM</name>
<feature type="transmembrane region" description="Helical" evidence="1">
    <location>
        <begin position="83"/>
        <end position="102"/>
    </location>
</feature>
<feature type="transmembrane region" description="Helical" evidence="1">
    <location>
        <begin position="108"/>
        <end position="131"/>
    </location>
</feature>
<feature type="domain" description="DUF2231" evidence="2">
    <location>
        <begin position="15"/>
        <end position="130"/>
    </location>
</feature>
<evidence type="ECO:0000313" key="3">
    <source>
        <dbReference type="EMBL" id="GHB21027.1"/>
    </source>
</evidence>
<feature type="transmembrane region" description="Helical" evidence="1">
    <location>
        <begin position="50"/>
        <end position="71"/>
    </location>
</feature>
<sequence>MTAIADRHPTDAGIHPVHGLILAGAFPLYLGAALSDYAYAATYQIQWSIFASWLLAGGLVFNGLALLFALVDLFRSANRARALLYLGLLLASWVLGFIGSLVHARDVWAMMPTGFVLSIVVAVLSGVAVLLRLSAGNRSAQHAPTARGEA</sequence>
<dbReference type="RefSeq" id="WP_189444522.1">
    <property type="nucleotide sequence ID" value="NZ_BMZI01000004.1"/>
</dbReference>
<evidence type="ECO:0000313" key="4">
    <source>
        <dbReference type="Proteomes" id="UP000646745"/>
    </source>
</evidence>
<keyword evidence="1" id="KW-1133">Transmembrane helix</keyword>
<keyword evidence="4" id="KW-1185">Reference proteome</keyword>
<proteinExistence type="predicted"/>
<protein>
    <recommendedName>
        <fullName evidence="2">DUF2231 domain-containing protein</fullName>
    </recommendedName>
</protein>
<dbReference type="InterPro" id="IPR019251">
    <property type="entry name" value="DUF2231_TM"/>
</dbReference>
<dbReference type="EMBL" id="BMZI01000004">
    <property type="protein sequence ID" value="GHB21027.1"/>
    <property type="molecule type" value="Genomic_DNA"/>
</dbReference>
<dbReference type="Pfam" id="PF09990">
    <property type="entry name" value="DUF2231"/>
    <property type="match status" value="1"/>
</dbReference>
<evidence type="ECO:0000256" key="1">
    <source>
        <dbReference type="SAM" id="Phobius"/>
    </source>
</evidence>
<evidence type="ECO:0000259" key="2">
    <source>
        <dbReference type="Pfam" id="PF09990"/>
    </source>
</evidence>
<dbReference type="Proteomes" id="UP000646745">
    <property type="component" value="Unassembled WGS sequence"/>
</dbReference>
<organism evidence="3 4">
    <name type="scientific">Salinicola rhizosphaerae</name>
    <dbReference type="NCBI Taxonomy" id="1443141"/>
    <lineage>
        <taxon>Bacteria</taxon>
        <taxon>Pseudomonadati</taxon>
        <taxon>Pseudomonadota</taxon>
        <taxon>Gammaproteobacteria</taxon>
        <taxon>Oceanospirillales</taxon>
        <taxon>Halomonadaceae</taxon>
        <taxon>Salinicola</taxon>
    </lineage>
</organism>
<gene>
    <name evidence="3" type="ORF">GCM10009038_19830</name>
</gene>